<reference evidence="9 12" key="2">
    <citation type="submission" date="2023-07" db="EMBL/GenBank/DDBJ databases">
        <title>Strategy for survival of the halotoleranting strain Dietzia MX2 from the Yakshinskoe mineral salts deposit.</title>
        <authorList>
            <person name="Kharitonova M.A."/>
            <person name="Kupriyanova-Ashina F.G."/>
            <person name="Shakirov T.R."/>
            <person name="Vafina M.S."/>
            <person name="Ilinskaya O.N."/>
        </authorList>
    </citation>
    <scope>NUCLEOTIDE SEQUENCE [LARGE SCALE GENOMIC DNA]</scope>
    <source>
        <strain evidence="9 12">MX2</strain>
    </source>
</reference>
<dbReference type="EC" id="4.2.1.17" evidence="3"/>
<dbReference type="InterPro" id="IPR014748">
    <property type="entry name" value="Enoyl-CoA_hydra_C"/>
</dbReference>
<dbReference type="FunFam" id="3.90.226.10:FF:000009">
    <property type="entry name" value="Carnitinyl-CoA dehydratase"/>
    <property type="match status" value="1"/>
</dbReference>
<evidence type="ECO:0000313" key="12">
    <source>
        <dbReference type="Proteomes" id="UP001172702"/>
    </source>
</evidence>
<protein>
    <recommendedName>
        <fullName evidence="7">Probable enoyl-CoA hydratase EchA17</fullName>
        <ecNumber evidence="3">4.2.1.17</ecNumber>
    </recommendedName>
    <alternativeName>
        <fullName evidence="8">Probable enoyl-CoA hydratase echA17</fullName>
    </alternativeName>
</protein>
<evidence type="ECO:0000256" key="3">
    <source>
        <dbReference type="ARBA" id="ARBA00012076"/>
    </source>
</evidence>
<dbReference type="PANTHER" id="PTHR11941:SF54">
    <property type="entry name" value="ENOYL-COA HYDRATASE, MITOCHONDRIAL"/>
    <property type="match status" value="1"/>
</dbReference>
<comment type="caution">
    <text evidence="10">The sequence shown here is derived from an EMBL/GenBank/DDBJ whole genome shotgun (WGS) entry which is preliminary data.</text>
</comment>
<dbReference type="CDD" id="cd06558">
    <property type="entry name" value="crotonase-like"/>
    <property type="match status" value="1"/>
</dbReference>
<dbReference type="RefSeq" id="WP_069388661.1">
    <property type="nucleotide sequence ID" value="NZ_JAPWIO010000032.1"/>
</dbReference>
<sequence>MSGQNGHDDVVLSERRGAVAILRINRPEARNALNAAVFDALNKHLAELRTEDSVRAIVLAGAGGVFCAGADITAFDALRADPLIGHRRASGGTLWADLENFPKPVIAAVEGLALGGGLELVLACDTSIAGQGARLGLPEVKLGVIPGGGGTQRLIRALGKPRSMALLLSGDLATGTEAANLGLVGKVVDDDEVVEQAIALAQRISANSPLAVALAKDAALAAQTGSITAGLEHEKRNFVYALASDDSHEGQAAFLAKRSPNFTGR</sequence>
<evidence type="ECO:0000256" key="1">
    <source>
        <dbReference type="ARBA" id="ARBA00002994"/>
    </source>
</evidence>
<dbReference type="Gene3D" id="1.10.12.10">
    <property type="entry name" value="Lyase 2-enoyl-coa Hydratase, Chain A, domain 2"/>
    <property type="match status" value="1"/>
</dbReference>
<dbReference type="AlphaFoldDB" id="A0A365P761"/>
<dbReference type="InterPro" id="IPR029045">
    <property type="entry name" value="ClpP/crotonase-like_dom_sf"/>
</dbReference>
<evidence type="ECO:0000256" key="7">
    <source>
        <dbReference type="ARBA" id="ARBA00039456"/>
    </source>
</evidence>
<comment type="similarity">
    <text evidence="2">Belongs to the enoyl-CoA hydratase/isomerase family.</text>
</comment>
<evidence type="ECO:0000256" key="4">
    <source>
        <dbReference type="ARBA" id="ARBA00023239"/>
    </source>
</evidence>
<dbReference type="SUPFAM" id="SSF52096">
    <property type="entry name" value="ClpP/crotonase"/>
    <property type="match status" value="1"/>
</dbReference>
<evidence type="ECO:0000313" key="10">
    <source>
        <dbReference type="EMBL" id="RBA31888.1"/>
    </source>
</evidence>
<proteinExistence type="inferred from homology"/>
<evidence type="ECO:0000256" key="2">
    <source>
        <dbReference type="ARBA" id="ARBA00005254"/>
    </source>
</evidence>
<dbReference type="Proteomes" id="UP001172702">
    <property type="component" value="Unassembled WGS sequence"/>
</dbReference>
<evidence type="ECO:0000256" key="5">
    <source>
        <dbReference type="ARBA" id="ARBA00023709"/>
    </source>
</evidence>
<dbReference type="GO" id="GO:0004300">
    <property type="term" value="F:enoyl-CoA hydratase activity"/>
    <property type="evidence" value="ECO:0007669"/>
    <property type="project" value="UniProtKB-EC"/>
</dbReference>
<gene>
    <name evidence="10" type="ORF">DQ226_15370</name>
    <name evidence="9" type="ORF">QYF62_16740</name>
</gene>
<dbReference type="GO" id="GO:0006635">
    <property type="term" value="P:fatty acid beta-oxidation"/>
    <property type="evidence" value="ECO:0007669"/>
    <property type="project" value="TreeGrafter"/>
</dbReference>
<comment type="function">
    <text evidence="1">Could possibly oxidize fatty acids using specific components.</text>
</comment>
<evidence type="ECO:0000256" key="6">
    <source>
        <dbReference type="ARBA" id="ARBA00023717"/>
    </source>
</evidence>
<comment type="catalytic activity">
    <reaction evidence="6">
        <text>a 4-saturated-(3S)-3-hydroxyacyl-CoA = a (3E)-enoyl-CoA + H2O</text>
        <dbReference type="Rhea" id="RHEA:20724"/>
        <dbReference type="ChEBI" id="CHEBI:15377"/>
        <dbReference type="ChEBI" id="CHEBI:58521"/>
        <dbReference type="ChEBI" id="CHEBI:137480"/>
        <dbReference type="EC" id="4.2.1.17"/>
    </reaction>
</comment>
<comment type="catalytic activity">
    <reaction evidence="5">
        <text>a (3S)-3-hydroxyacyl-CoA = a (2E)-enoyl-CoA + H2O</text>
        <dbReference type="Rhea" id="RHEA:16105"/>
        <dbReference type="ChEBI" id="CHEBI:15377"/>
        <dbReference type="ChEBI" id="CHEBI:57318"/>
        <dbReference type="ChEBI" id="CHEBI:58856"/>
        <dbReference type="EC" id="4.2.1.17"/>
    </reaction>
</comment>
<dbReference type="InterPro" id="IPR001753">
    <property type="entry name" value="Enoyl-CoA_hydra/iso"/>
</dbReference>
<evidence type="ECO:0000256" key="8">
    <source>
        <dbReference type="ARBA" id="ARBA00073436"/>
    </source>
</evidence>
<dbReference type="PANTHER" id="PTHR11941">
    <property type="entry name" value="ENOYL-COA HYDRATASE-RELATED"/>
    <property type="match status" value="1"/>
</dbReference>
<accession>A0A365P761</accession>
<name>A0A365P761_9ACTN</name>
<keyword evidence="12" id="KW-1185">Reference proteome</keyword>
<dbReference type="Gene3D" id="3.90.226.10">
    <property type="entry name" value="2-enoyl-CoA Hydratase, Chain A, domain 1"/>
    <property type="match status" value="1"/>
</dbReference>
<organism evidence="10 11">
    <name type="scientific">Dietzia maris</name>
    <dbReference type="NCBI Taxonomy" id="37915"/>
    <lineage>
        <taxon>Bacteria</taxon>
        <taxon>Bacillati</taxon>
        <taxon>Actinomycetota</taxon>
        <taxon>Actinomycetes</taxon>
        <taxon>Mycobacteriales</taxon>
        <taxon>Dietziaceae</taxon>
        <taxon>Dietzia</taxon>
    </lineage>
</organism>
<reference evidence="10 11" key="1">
    <citation type="submission" date="2018-06" db="EMBL/GenBank/DDBJ databases">
        <title>Whole genome sequencing of four bacterial strains from South Shetland trench revealing bio-synthetic gene clusters.</title>
        <authorList>
            <person name="Abdel-Mageed W.M."/>
            <person name="Lehri B."/>
            <person name="Jarmusch S.A."/>
            <person name="Miranda K."/>
            <person name="Goodfellow M."/>
            <person name="Jaspars M."/>
            <person name="Karlyshev A.V."/>
        </authorList>
    </citation>
    <scope>NUCLEOTIDE SEQUENCE [LARGE SCALE GENOMIC DNA]</scope>
    <source>
        <strain evidence="10 11">SST1</strain>
    </source>
</reference>
<evidence type="ECO:0000313" key="11">
    <source>
        <dbReference type="Proteomes" id="UP000252187"/>
    </source>
</evidence>
<keyword evidence="4" id="KW-0456">Lyase</keyword>
<dbReference type="Pfam" id="PF00378">
    <property type="entry name" value="ECH_1"/>
    <property type="match status" value="1"/>
</dbReference>
<dbReference type="Proteomes" id="UP000252187">
    <property type="component" value="Unassembled WGS sequence"/>
</dbReference>
<dbReference type="EMBL" id="QNTT01000057">
    <property type="protein sequence ID" value="RBA31888.1"/>
    <property type="molecule type" value="Genomic_DNA"/>
</dbReference>
<dbReference type="EMBL" id="JAUHTB010000033">
    <property type="protein sequence ID" value="MDN4507687.1"/>
    <property type="molecule type" value="Genomic_DNA"/>
</dbReference>
<evidence type="ECO:0000313" key="9">
    <source>
        <dbReference type="EMBL" id="MDN4507687.1"/>
    </source>
</evidence>